<evidence type="ECO:0000256" key="7">
    <source>
        <dbReference type="ARBA" id="ARBA00023136"/>
    </source>
</evidence>
<keyword evidence="5" id="KW-0963">Cytoplasm</keyword>
<comment type="similarity">
    <text evidence="3">Belongs to the sorting nexin family.</text>
</comment>
<dbReference type="InterPro" id="IPR036871">
    <property type="entry name" value="PX_dom_sf"/>
</dbReference>
<reference evidence="10" key="1">
    <citation type="submission" date="2025-08" db="UniProtKB">
        <authorList>
            <consortium name="RefSeq"/>
        </authorList>
    </citation>
    <scope>IDENTIFICATION</scope>
</reference>
<feature type="domain" description="PX" evidence="8">
    <location>
        <begin position="6"/>
        <end position="44"/>
    </location>
</feature>
<evidence type="ECO:0000259" key="8">
    <source>
        <dbReference type="Pfam" id="PF00787"/>
    </source>
</evidence>
<dbReference type="Proteomes" id="UP000695022">
    <property type="component" value="Unplaced"/>
</dbReference>
<keyword evidence="9" id="KW-1185">Reference proteome</keyword>
<evidence type="ECO:0000256" key="2">
    <source>
        <dbReference type="ARBA" id="ARBA00004496"/>
    </source>
</evidence>
<protein>
    <submittedName>
        <fullName evidence="10">Sorting nexin-30-like</fullName>
    </submittedName>
</protein>
<dbReference type="InterPro" id="IPR001683">
    <property type="entry name" value="PX_dom"/>
</dbReference>
<evidence type="ECO:0000256" key="3">
    <source>
        <dbReference type="ARBA" id="ARBA00010883"/>
    </source>
</evidence>
<evidence type="ECO:0000313" key="9">
    <source>
        <dbReference type="Proteomes" id="UP000695022"/>
    </source>
</evidence>
<dbReference type="PANTHER" id="PTHR45949">
    <property type="entry name" value="SORTING NEXIN-4"/>
    <property type="match status" value="1"/>
</dbReference>
<dbReference type="SUPFAM" id="SSF64268">
    <property type="entry name" value="PX domain"/>
    <property type="match status" value="1"/>
</dbReference>
<keyword evidence="6" id="KW-0446">Lipid-binding</keyword>
<dbReference type="RefSeq" id="XP_014679416.1">
    <property type="nucleotide sequence ID" value="XM_014823930.1"/>
</dbReference>
<keyword evidence="4" id="KW-0813">Transport</keyword>
<dbReference type="PANTHER" id="PTHR45949:SF2">
    <property type="entry name" value="SORTING NEXIN-4"/>
    <property type="match status" value="1"/>
</dbReference>
<keyword evidence="7" id="KW-0472">Membrane</keyword>
<dbReference type="Gene3D" id="3.30.1520.10">
    <property type="entry name" value="Phox-like domain"/>
    <property type="match status" value="1"/>
</dbReference>
<proteinExistence type="inferred from homology"/>
<dbReference type="Pfam" id="PF00787">
    <property type="entry name" value="PX"/>
    <property type="match status" value="1"/>
</dbReference>
<name>A0ABM1F4P5_PRICU</name>
<accession>A0ABM1F4P5</accession>
<evidence type="ECO:0000256" key="1">
    <source>
        <dbReference type="ARBA" id="ARBA00004170"/>
    </source>
</evidence>
<sequence length="112" mass="12983">MKRLEHFTIEFVRVRMFHLNQFLNRVAEHPVLSSDKSYQIFLTAKASEFASHKKTGYGFIHKVGDSLHGIAAGVMMKERPQEFVTVADYVATFTEKLGNVDRIAQRIQREQR</sequence>
<dbReference type="GeneID" id="106819283"/>
<comment type="subcellular location">
    <subcellularLocation>
        <location evidence="2">Cytoplasm</location>
    </subcellularLocation>
    <subcellularLocation>
        <location evidence="1">Membrane</location>
        <topology evidence="1">Peripheral membrane protein</topology>
    </subcellularLocation>
</comment>
<feature type="non-terminal residue" evidence="10">
    <location>
        <position position="112"/>
    </location>
</feature>
<gene>
    <name evidence="10" type="primary">LOC106819283</name>
</gene>
<organism evidence="9 10">
    <name type="scientific">Priapulus caudatus</name>
    <name type="common">Priapulid worm</name>
    <dbReference type="NCBI Taxonomy" id="37621"/>
    <lineage>
        <taxon>Eukaryota</taxon>
        <taxon>Metazoa</taxon>
        <taxon>Ecdysozoa</taxon>
        <taxon>Scalidophora</taxon>
        <taxon>Priapulida</taxon>
        <taxon>Priapulimorpha</taxon>
        <taxon>Priapulimorphida</taxon>
        <taxon>Priapulidae</taxon>
        <taxon>Priapulus</taxon>
    </lineage>
</organism>
<evidence type="ECO:0000256" key="4">
    <source>
        <dbReference type="ARBA" id="ARBA00022448"/>
    </source>
</evidence>
<evidence type="ECO:0000313" key="10">
    <source>
        <dbReference type="RefSeq" id="XP_014679416.1"/>
    </source>
</evidence>
<evidence type="ECO:0000256" key="5">
    <source>
        <dbReference type="ARBA" id="ARBA00022490"/>
    </source>
</evidence>
<evidence type="ECO:0000256" key="6">
    <source>
        <dbReference type="ARBA" id="ARBA00023121"/>
    </source>
</evidence>